<proteinExistence type="predicted"/>
<dbReference type="SUPFAM" id="SSF55729">
    <property type="entry name" value="Acyl-CoA N-acyltransferases (Nat)"/>
    <property type="match status" value="1"/>
</dbReference>
<dbReference type="AlphaFoldDB" id="A0A8H7DYJ3"/>
<name>A0A8H7DYJ3_9EURO</name>
<dbReference type="Gene3D" id="3.40.630.30">
    <property type="match status" value="1"/>
</dbReference>
<comment type="caution">
    <text evidence="2">The sequence shown here is derived from an EMBL/GenBank/DDBJ whole genome shotgun (WGS) entry which is preliminary data.</text>
</comment>
<evidence type="ECO:0000256" key="1">
    <source>
        <dbReference type="SAM" id="MobiDB-lite"/>
    </source>
</evidence>
<evidence type="ECO:0008006" key="4">
    <source>
        <dbReference type="Google" id="ProtNLM"/>
    </source>
</evidence>
<feature type="compositionally biased region" description="Polar residues" evidence="1">
    <location>
        <begin position="235"/>
        <end position="254"/>
    </location>
</feature>
<reference evidence="2" key="1">
    <citation type="submission" date="2020-02" db="EMBL/GenBank/DDBJ databases">
        <authorList>
            <person name="Palmer J.M."/>
        </authorList>
    </citation>
    <scope>NUCLEOTIDE SEQUENCE</scope>
    <source>
        <strain evidence="2">EPUS1.4</strain>
        <tissue evidence="2">Thallus</tissue>
    </source>
</reference>
<feature type="compositionally biased region" description="Basic and acidic residues" evidence="1">
    <location>
        <begin position="412"/>
        <end position="426"/>
    </location>
</feature>
<feature type="compositionally biased region" description="Polar residues" evidence="1">
    <location>
        <begin position="103"/>
        <end position="117"/>
    </location>
</feature>
<protein>
    <recommendedName>
        <fullName evidence="4">N-acetyltransferase domain-containing protein</fullName>
    </recommendedName>
</protein>
<feature type="region of interest" description="Disordered" evidence="1">
    <location>
        <begin position="1"/>
        <end position="61"/>
    </location>
</feature>
<feature type="region of interest" description="Disordered" evidence="1">
    <location>
        <begin position="103"/>
        <end position="185"/>
    </location>
</feature>
<gene>
    <name evidence="2" type="ORF">GJ744_005191</name>
</gene>
<feature type="compositionally biased region" description="Polar residues" evidence="1">
    <location>
        <begin position="125"/>
        <end position="151"/>
    </location>
</feature>
<feature type="compositionally biased region" description="Polar residues" evidence="1">
    <location>
        <begin position="395"/>
        <end position="411"/>
    </location>
</feature>
<evidence type="ECO:0000313" key="2">
    <source>
        <dbReference type="EMBL" id="KAF7502752.1"/>
    </source>
</evidence>
<feature type="region of interest" description="Disordered" evidence="1">
    <location>
        <begin position="394"/>
        <end position="483"/>
    </location>
</feature>
<feature type="region of interest" description="Disordered" evidence="1">
    <location>
        <begin position="230"/>
        <end position="300"/>
    </location>
</feature>
<feature type="compositionally biased region" description="Basic and acidic residues" evidence="1">
    <location>
        <begin position="266"/>
        <end position="278"/>
    </location>
</feature>
<dbReference type="Proteomes" id="UP000606974">
    <property type="component" value="Unassembled WGS sequence"/>
</dbReference>
<feature type="compositionally biased region" description="Basic and acidic residues" evidence="1">
    <location>
        <begin position="19"/>
        <end position="35"/>
    </location>
</feature>
<accession>A0A8H7DYJ3</accession>
<feature type="compositionally biased region" description="Basic and acidic residues" evidence="1">
    <location>
        <begin position="286"/>
        <end position="300"/>
    </location>
</feature>
<sequence>MSGQFRPGDGSGYSWADEQEVKGRQVQHEHYHQEPESNGTNPKTELGGRPTSSTSSACAGTLASAPNNSVLPNSNSSAPIQAVHSHALLLDATGNMGYNMKDMNTTCSRDSQSFDQSQHAEDVLTQPSANDSDGKSQMTNQSNPNTSTPRSSKLLFSGFDPDAYGKPAHLRKGTQGPTSRQGSCAFPTLKELSTSTTNLTTLNGVRKAFDHSGNGTACASRVYHSHLGLSEDRSIPNSPTSTMAANQSRGNQNEVSEKVPRKKGKRPMEENKKPDNTDKSVSTPTKLRETQEQKLERLQKREITKLGVRIRQQSSEQTTSPQTLSFARKASFNLQAAKSPAETQRATCIASSTAITHGGGTKNGGSTPQQNGAEVDTGPKIACQVPEVLLPATSIPVQTTKTGDTTPNDVNTHAKDSRQEAKDRSLRSSTISTRGRRGVRLNNNKNSRWATTAEVKPPPAPPKSIDSNAFGSEVPSDAQTASGDSLAAMENGKLLRKNRSAGVDAPLADWSGNWMPPPVDWDVRPRFNTNSVDFMGELGDWKQKTAAQSLNTATGLPFTRLPMDLVENADLHPDGLSLVDPSMSVDVDNAELYGYSGDAIETIQHDANLIDPVIFTNDWGKLDLRDPDNLKFQNECCNDLLRNYNANISKEREQEINLKRAQKLARKREGPIIQTPNPHTPRMNIYLRPAVRSDVPQLQDIYNSYIENSVRPTELHSITYSEMMARWTESTNEKLPFIVAVSKSAKINRSVGNAVEKIVGWASATNWVTAHSIERFTVELEIYVHQQHLHQGIGKCLMDKLIDSTDRGHIARKGYPFTCAPEVRHEYSAGGARDLMTLVFLVRGLCKPQNAKEDDVPWIKKWLEDEWNFEQQGHVSCIGAKFQRYVNSTTFVRSTAYKPKEQMIP</sequence>
<keyword evidence="3" id="KW-1185">Reference proteome</keyword>
<dbReference type="InterPro" id="IPR016181">
    <property type="entry name" value="Acyl_CoA_acyltransferase"/>
</dbReference>
<evidence type="ECO:0000313" key="3">
    <source>
        <dbReference type="Proteomes" id="UP000606974"/>
    </source>
</evidence>
<organism evidence="2 3">
    <name type="scientific">Endocarpon pusillum</name>
    <dbReference type="NCBI Taxonomy" id="364733"/>
    <lineage>
        <taxon>Eukaryota</taxon>
        <taxon>Fungi</taxon>
        <taxon>Dikarya</taxon>
        <taxon>Ascomycota</taxon>
        <taxon>Pezizomycotina</taxon>
        <taxon>Eurotiomycetes</taxon>
        <taxon>Chaetothyriomycetidae</taxon>
        <taxon>Verrucariales</taxon>
        <taxon>Verrucariaceae</taxon>
        <taxon>Endocarpon</taxon>
    </lineage>
</organism>
<feature type="compositionally biased region" description="Polar residues" evidence="1">
    <location>
        <begin position="441"/>
        <end position="450"/>
    </location>
</feature>
<dbReference type="CDD" id="cd04301">
    <property type="entry name" value="NAT_SF"/>
    <property type="match status" value="1"/>
</dbReference>
<dbReference type="OrthoDB" id="2129362at2759"/>
<dbReference type="EMBL" id="JAACFV010000222">
    <property type="protein sequence ID" value="KAF7502752.1"/>
    <property type="molecule type" value="Genomic_DNA"/>
</dbReference>